<proteinExistence type="predicted"/>
<dbReference type="EMBL" id="QGKX02001621">
    <property type="protein sequence ID" value="KAF3503624.1"/>
    <property type="molecule type" value="Genomic_DNA"/>
</dbReference>
<dbReference type="AlphaFoldDB" id="A0A8S9NER8"/>
<comment type="caution">
    <text evidence="1">The sequence shown here is derived from an EMBL/GenBank/DDBJ whole genome shotgun (WGS) entry which is preliminary data.</text>
</comment>
<evidence type="ECO:0000313" key="1">
    <source>
        <dbReference type="EMBL" id="KAF3503624.1"/>
    </source>
</evidence>
<dbReference type="Proteomes" id="UP000712600">
    <property type="component" value="Unassembled WGS sequence"/>
</dbReference>
<organism evidence="1 2">
    <name type="scientific">Brassica cretica</name>
    <name type="common">Mustard</name>
    <dbReference type="NCBI Taxonomy" id="69181"/>
    <lineage>
        <taxon>Eukaryota</taxon>
        <taxon>Viridiplantae</taxon>
        <taxon>Streptophyta</taxon>
        <taxon>Embryophyta</taxon>
        <taxon>Tracheophyta</taxon>
        <taxon>Spermatophyta</taxon>
        <taxon>Magnoliopsida</taxon>
        <taxon>eudicotyledons</taxon>
        <taxon>Gunneridae</taxon>
        <taxon>Pentapetalae</taxon>
        <taxon>rosids</taxon>
        <taxon>malvids</taxon>
        <taxon>Brassicales</taxon>
        <taxon>Brassicaceae</taxon>
        <taxon>Brassiceae</taxon>
        <taxon>Brassica</taxon>
    </lineage>
</organism>
<reference evidence="1" key="1">
    <citation type="submission" date="2019-12" db="EMBL/GenBank/DDBJ databases">
        <title>Genome sequencing and annotation of Brassica cretica.</title>
        <authorList>
            <person name="Studholme D.J."/>
            <person name="Sarris P."/>
        </authorList>
    </citation>
    <scope>NUCLEOTIDE SEQUENCE</scope>
    <source>
        <strain evidence="1">PFS-109/04</strain>
        <tissue evidence="1">Leaf</tissue>
    </source>
</reference>
<sequence length="73" mass="8689">MIMNKQEDICPWDALYSIPNVQLQPPCLAQEDDEFLGALTHVNRKHVDFLFTDDQELIITQENCEEYMLKWFL</sequence>
<protein>
    <submittedName>
        <fullName evidence="1">Uncharacterized protein</fullName>
    </submittedName>
</protein>
<name>A0A8S9NER8_BRACR</name>
<evidence type="ECO:0000313" key="2">
    <source>
        <dbReference type="Proteomes" id="UP000712600"/>
    </source>
</evidence>
<accession>A0A8S9NER8</accession>
<gene>
    <name evidence="1" type="ORF">F2Q69_00039439</name>
</gene>